<dbReference type="Pfam" id="PF07282">
    <property type="entry name" value="Cas12f1-like_TNB"/>
    <property type="match status" value="1"/>
</dbReference>
<evidence type="ECO:0000256" key="2">
    <source>
        <dbReference type="ARBA" id="ARBA00022578"/>
    </source>
</evidence>
<dbReference type="GO" id="GO:0032196">
    <property type="term" value="P:transposition"/>
    <property type="evidence" value="ECO:0007669"/>
    <property type="project" value="UniProtKB-KW"/>
</dbReference>
<reference evidence="10 11" key="1">
    <citation type="journal article" date="2008" name="Biol. Direct">
        <title>Complete genome sequence of the extremely acidophilic methanotroph isolate V4, Methylacidiphilum infernorum, a representative of the bacterial phylum Verrucomicrobia.</title>
        <authorList>
            <person name="Hou S."/>
            <person name="Makarova K.S."/>
            <person name="Saw J.H."/>
            <person name="Senin P."/>
            <person name="Ly B.V."/>
            <person name="Zhou Z."/>
            <person name="Ren Y."/>
            <person name="Wang J."/>
            <person name="Galperin M.Y."/>
            <person name="Omelchenko M.V."/>
            <person name="Wolf Y.I."/>
            <person name="Yutin N."/>
            <person name="Koonin E.V."/>
            <person name="Stott M.B."/>
            <person name="Mountain B.W."/>
            <person name="Crowe M.A."/>
            <person name="Smirnova A.V."/>
            <person name="Dunfield P.F."/>
            <person name="Feng L."/>
            <person name="Wang L."/>
            <person name="Alam M."/>
        </authorList>
    </citation>
    <scope>NUCLEOTIDE SEQUENCE [LARGE SCALE GENOMIC DNA]</scope>
    <source>
        <strain evidence="11">Isolate V4</strain>
    </source>
</reference>
<dbReference type="EMBL" id="CP000975">
    <property type="protein sequence ID" value="ACD83581.1"/>
    <property type="molecule type" value="Genomic_DNA"/>
</dbReference>
<keyword evidence="6" id="KW-0233">DNA recombination</keyword>
<dbReference type="Pfam" id="PF12323">
    <property type="entry name" value="HTH_OrfB_IS605"/>
    <property type="match status" value="1"/>
</dbReference>
<comment type="similarity">
    <text evidence="1">In the C-terminal section; belongs to the transposase 35 family.</text>
</comment>
<dbReference type="Pfam" id="PF01385">
    <property type="entry name" value="OrfB_IS605"/>
    <property type="match status" value="1"/>
</dbReference>
<name>B3DW78_METI4</name>
<dbReference type="NCBIfam" id="TIGR01766">
    <property type="entry name" value="IS200/IS605 family accessory protein TnpB-like domain"/>
    <property type="match status" value="1"/>
</dbReference>
<organism evidence="10 11">
    <name type="scientific">Methylacidiphilum infernorum (isolate V4)</name>
    <name type="common">Methylokorus infernorum (strain V4)</name>
    <dbReference type="NCBI Taxonomy" id="481448"/>
    <lineage>
        <taxon>Bacteria</taxon>
        <taxon>Pseudomonadati</taxon>
        <taxon>Verrucomicrobiota</taxon>
        <taxon>Methylacidiphilae</taxon>
        <taxon>Methylacidiphilales</taxon>
        <taxon>Methylacidiphilaceae</taxon>
        <taxon>Methylacidiphilum (ex Ratnadevi et al. 2023)</taxon>
    </lineage>
</organism>
<accession>B3DW78</accession>
<dbReference type="InterPro" id="IPR001959">
    <property type="entry name" value="Transposase"/>
</dbReference>
<feature type="domain" description="Cas12f1-like TNB" evidence="8">
    <location>
        <begin position="322"/>
        <end position="388"/>
    </location>
</feature>
<evidence type="ECO:0000256" key="1">
    <source>
        <dbReference type="ARBA" id="ARBA00008761"/>
    </source>
</evidence>
<proteinExistence type="inferred from homology"/>
<evidence type="ECO:0000259" key="8">
    <source>
        <dbReference type="Pfam" id="PF07282"/>
    </source>
</evidence>
<evidence type="ECO:0000259" key="9">
    <source>
        <dbReference type="Pfam" id="PF12323"/>
    </source>
</evidence>
<dbReference type="GO" id="GO:0006310">
    <property type="term" value="P:DNA recombination"/>
    <property type="evidence" value="ECO:0007669"/>
    <property type="project" value="UniProtKB-KW"/>
</dbReference>
<dbReference type="InterPro" id="IPR021027">
    <property type="entry name" value="Transposase_put_HTH"/>
</dbReference>
<evidence type="ECO:0000256" key="5">
    <source>
        <dbReference type="ARBA" id="ARBA00023125"/>
    </source>
</evidence>
<dbReference type="RefSeq" id="WP_012463863.1">
    <property type="nucleotide sequence ID" value="NC_010794.1"/>
</dbReference>
<sequence length="444" mass="49773">MQLTHKIALRPTPEQADYFARACGTARRVWNWALDEWKRRYAAGCKPNAMALKKQFNAIKYRDPQWLDEDGQPWLKTIHRDAHAQPFAYLEKAWKRYFADRKAGKPASEPQFKKKGRCRDSFYVANDKFRVSGKTIRLPKVGEVAMAEALRFEGKILGATVSRTADRWFVAIQVEVPDRIFHRRRTGDGVVGLDFGVKAAATLSSGEAIDAPRPLKAALRRLRIRSRRLSRKIEAAKVAAGFAPQARLPKGTKLPVSNNRRKSAATLARLHARVANVRADFTHKLTTRLCRKNQAVVIEDLRVKGMLANDRLARAISDVGLGMFRAQIEYKARRYGTRLIIADRWYPSSRLCSVCGWKNEALTLKDRSWTCPECGAHHDRDFNAALNLKRLATATALPVASPSGNSGVAAEMVSAVVGKVTPVRDDSVEESGQEENSAHLCARF</sequence>
<dbReference type="KEGG" id="min:Minf_1527"/>
<dbReference type="eggNOG" id="COG0675">
    <property type="taxonomic scope" value="Bacteria"/>
</dbReference>
<keyword evidence="2" id="KW-0815">Transposition</keyword>
<evidence type="ECO:0000256" key="6">
    <source>
        <dbReference type="ARBA" id="ARBA00023172"/>
    </source>
</evidence>
<feature type="domain" description="Transposase putative helix-turn-helix" evidence="9">
    <location>
        <begin position="1"/>
        <end position="44"/>
    </location>
</feature>
<keyword evidence="5" id="KW-0238">DNA-binding</keyword>
<dbReference type="OrthoDB" id="182404at2"/>
<evidence type="ECO:0000256" key="3">
    <source>
        <dbReference type="ARBA" id="ARBA00022723"/>
    </source>
</evidence>
<keyword evidence="4" id="KW-0862">Zinc</keyword>
<dbReference type="GO" id="GO:0046872">
    <property type="term" value="F:metal ion binding"/>
    <property type="evidence" value="ECO:0007669"/>
    <property type="project" value="UniProtKB-KW"/>
</dbReference>
<evidence type="ECO:0000313" key="10">
    <source>
        <dbReference type="EMBL" id="ACD83581.1"/>
    </source>
</evidence>
<dbReference type="InterPro" id="IPR010095">
    <property type="entry name" value="Cas12f1-like_TNB"/>
</dbReference>
<evidence type="ECO:0000259" key="7">
    <source>
        <dbReference type="Pfam" id="PF01385"/>
    </source>
</evidence>
<dbReference type="HOGENOM" id="CLU_032903_0_0_0"/>
<protein>
    <submittedName>
        <fullName evidence="10">Transposon IS605 OrfB</fullName>
    </submittedName>
</protein>
<dbReference type="GO" id="GO:0003677">
    <property type="term" value="F:DNA binding"/>
    <property type="evidence" value="ECO:0007669"/>
    <property type="project" value="UniProtKB-KW"/>
</dbReference>
<keyword evidence="3" id="KW-0479">Metal-binding</keyword>
<feature type="domain" description="Probable transposase IS891/IS1136/IS1341" evidence="7">
    <location>
        <begin position="172"/>
        <end position="308"/>
    </location>
</feature>
<dbReference type="Proteomes" id="UP000009149">
    <property type="component" value="Chromosome"/>
</dbReference>
<gene>
    <name evidence="10" type="ordered locus">Minf_1527</name>
</gene>
<dbReference type="NCBIfam" id="NF040570">
    <property type="entry name" value="guided_TnpB"/>
    <property type="match status" value="1"/>
</dbReference>
<dbReference type="AlphaFoldDB" id="B3DW78"/>
<dbReference type="STRING" id="481448.Minf_1527"/>
<evidence type="ECO:0000313" key="11">
    <source>
        <dbReference type="Proteomes" id="UP000009149"/>
    </source>
</evidence>
<evidence type="ECO:0000256" key="4">
    <source>
        <dbReference type="ARBA" id="ARBA00022833"/>
    </source>
</evidence>